<evidence type="ECO:0000256" key="8">
    <source>
        <dbReference type="PROSITE-ProRule" id="PRU00646"/>
    </source>
</evidence>
<dbReference type="InterPro" id="IPR008545">
    <property type="entry name" value="Web"/>
</dbReference>
<evidence type="ECO:0000256" key="9">
    <source>
        <dbReference type="SAM" id="Coils"/>
    </source>
</evidence>
<dbReference type="InterPro" id="IPR009851">
    <property type="entry name" value="Mod_r"/>
</dbReference>
<feature type="coiled-coil region" evidence="9">
    <location>
        <begin position="57"/>
        <end position="84"/>
    </location>
</feature>
<dbReference type="SUPFAM" id="SSF140111">
    <property type="entry name" value="Endosomal sorting complex assembly domain"/>
    <property type="match status" value="1"/>
</dbReference>
<reference evidence="12" key="1">
    <citation type="submission" date="2019-09" db="EMBL/GenBank/DDBJ databases">
        <title>Draft genome information of white flower Hibiscus syriacus.</title>
        <authorList>
            <person name="Kim Y.-M."/>
        </authorList>
    </citation>
    <scope>NUCLEOTIDE SEQUENCE [LARGE SCALE GENOMIC DNA]</scope>
    <source>
        <strain evidence="12">YM2019G1</strain>
    </source>
</reference>
<protein>
    <submittedName>
        <fullName evidence="12">Vacuolar protein-sorting-associated protein 37-like protein 2</fullName>
    </submittedName>
</protein>
<feature type="compositionally biased region" description="Low complexity" evidence="10">
    <location>
        <begin position="114"/>
        <end position="142"/>
    </location>
</feature>
<dbReference type="InterPro" id="IPR029012">
    <property type="entry name" value="Helix_hairpin_bin_sf"/>
</dbReference>
<dbReference type="InterPro" id="IPR037202">
    <property type="entry name" value="ESCRT_assembly_dom"/>
</dbReference>
<dbReference type="Pfam" id="PF05701">
    <property type="entry name" value="WEMBL"/>
    <property type="match status" value="1"/>
</dbReference>
<comment type="similarity">
    <text evidence="2">Belongs to the WEB family.</text>
</comment>
<dbReference type="GO" id="GO:0000813">
    <property type="term" value="C:ESCRT I complex"/>
    <property type="evidence" value="ECO:0007669"/>
    <property type="project" value="UniProtKB-ARBA"/>
</dbReference>
<dbReference type="PROSITE" id="PS51314">
    <property type="entry name" value="VPS37_C"/>
    <property type="match status" value="1"/>
</dbReference>
<dbReference type="GO" id="GO:0006623">
    <property type="term" value="P:protein targeting to vacuole"/>
    <property type="evidence" value="ECO:0007669"/>
    <property type="project" value="TreeGrafter"/>
</dbReference>
<name>A0A6A2YR23_HIBSY</name>
<dbReference type="PANTHER" id="PTHR13678:SF2">
    <property type="entry name" value="VACUOLAR PROTEIN SORTING-ASSOCIATED PROTEIN 37A"/>
    <property type="match status" value="1"/>
</dbReference>
<accession>A0A6A2YR23</accession>
<evidence type="ECO:0000256" key="6">
    <source>
        <dbReference type="ARBA" id="ARBA00022927"/>
    </source>
</evidence>
<evidence type="ECO:0000259" key="11">
    <source>
        <dbReference type="PROSITE" id="PS51314"/>
    </source>
</evidence>
<keyword evidence="6 8" id="KW-0653">Protein transport</keyword>
<feature type="compositionally biased region" description="Polar residues" evidence="10">
    <location>
        <begin position="98"/>
        <end position="108"/>
    </location>
</feature>
<dbReference type="Gene3D" id="1.10.287.660">
    <property type="entry name" value="Helix hairpin bin"/>
    <property type="match status" value="1"/>
</dbReference>
<sequence length="351" mass="40015">MFKIEEVVFASKEVEKRVEELTFEAMTSKEYLESAHAIHMGAEEKRNGAAMARDQDTSLWENELKQVEEELQKLKQQIQSKKDLKPKLDTISVLQIQSKNSHEQQAQPHAQEGSSHSWYPSSVVGSSNSSRPRTPSNNASSSFNSQRPAEWSHSPPPVSPAEAAGVVGLLKDKSVDELRKLLSDKDAYNQFLQSVDQVKLQNNILIVWLLGHNITRDKPLSVAHMCILIRDELRKETLQLARNNLDKEPRIMELRNQCRIICTTELAAAQEKLNELERQRDETLKFYSSASLMHRLQDAMNVTEEESEIVNRQLLDGEIDIGTFAQKYKKLRTSYHRRALILLAAKTFPIG</sequence>
<gene>
    <name evidence="12" type="ORF">F3Y22_tig00111303pilonHSYRG00143</name>
</gene>
<keyword evidence="4 8" id="KW-0813">Transport</keyword>
<dbReference type="GO" id="GO:0043162">
    <property type="term" value="P:ubiquitin-dependent protein catabolic process via the multivesicular body sorting pathway"/>
    <property type="evidence" value="ECO:0007669"/>
    <property type="project" value="TreeGrafter"/>
</dbReference>
<organism evidence="12 13">
    <name type="scientific">Hibiscus syriacus</name>
    <name type="common">Rose of Sharon</name>
    <dbReference type="NCBI Taxonomy" id="106335"/>
    <lineage>
        <taxon>Eukaryota</taxon>
        <taxon>Viridiplantae</taxon>
        <taxon>Streptophyta</taxon>
        <taxon>Embryophyta</taxon>
        <taxon>Tracheophyta</taxon>
        <taxon>Spermatophyta</taxon>
        <taxon>Magnoliopsida</taxon>
        <taxon>eudicotyledons</taxon>
        <taxon>Gunneridae</taxon>
        <taxon>Pentapetalae</taxon>
        <taxon>rosids</taxon>
        <taxon>malvids</taxon>
        <taxon>Malvales</taxon>
        <taxon>Malvaceae</taxon>
        <taxon>Malvoideae</taxon>
        <taxon>Hibiscus</taxon>
    </lineage>
</organism>
<evidence type="ECO:0000256" key="4">
    <source>
        <dbReference type="ARBA" id="ARBA00022448"/>
    </source>
</evidence>
<dbReference type="Pfam" id="PF07200">
    <property type="entry name" value="Mod_r"/>
    <property type="match status" value="1"/>
</dbReference>
<feature type="coiled-coil region" evidence="9">
    <location>
        <begin position="259"/>
        <end position="313"/>
    </location>
</feature>
<evidence type="ECO:0000256" key="1">
    <source>
        <dbReference type="ARBA" id="ARBA00004177"/>
    </source>
</evidence>
<comment type="caution">
    <text evidence="12">The sequence shown here is derived from an EMBL/GenBank/DDBJ whole genome shotgun (WGS) entry which is preliminary data.</text>
</comment>
<keyword evidence="7 9" id="KW-0175">Coiled coil</keyword>
<comment type="subcellular location">
    <subcellularLocation>
        <location evidence="1">Endosome</location>
    </subcellularLocation>
</comment>
<dbReference type="PANTHER" id="PTHR13678">
    <property type="entry name" value="VACUOLAR PROTEIN SORTING-ASSOCIATED PROTEIN 37"/>
    <property type="match status" value="1"/>
</dbReference>
<keyword evidence="5" id="KW-0967">Endosome</keyword>
<evidence type="ECO:0000256" key="5">
    <source>
        <dbReference type="ARBA" id="ARBA00022753"/>
    </source>
</evidence>
<comment type="similarity">
    <text evidence="3">Belongs to the VPS37 family.</text>
</comment>
<feature type="domain" description="VPS37 C-terminal" evidence="11">
    <location>
        <begin position="270"/>
        <end position="351"/>
    </location>
</feature>
<dbReference type="Proteomes" id="UP000436088">
    <property type="component" value="Unassembled WGS sequence"/>
</dbReference>
<dbReference type="GO" id="GO:0006612">
    <property type="term" value="P:protein targeting to membrane"/>
    <property type="evidence" value="ECO:0007669"/>
    <property type="project" value="TreeGrafter"/>
</dbReference>
<dbReference type="AlphaFoldDB" id="A0A6A2YR23"/>
<evidence type="ECO:0000256" key="2">
    <source>
        <dbReference type="ARBA" id="ARBA00005485"/>
    </source>
</evidence>
<evidence type="ECO:0000256" key="7">
    <source>
        <dbReference type="ARBA" id="ARBA00023054"/>
    </source>
</evidence>
<proteinExistence type="inferred from homology"/>
<feature type="region of interest" description="Disordered" evidence="10">
    <location>
        <begin position="98"/>
        <end position="159"/>
    </location>
</feature>
<evidence type="ECO:0000256" key="3">
    <source>
        <dbReference type="ARBA" id="ARBA00007617"/>
    </source>
</evidence>
<keyword evidence="13" id="KW-1185">Reference proteome</keyword>
<dbReference type="EMBL" id="VEPZ02001298">
    <property type="protein sequence ID" value="KAE8681871.1"/>
    <property type="molecule type" value="Genomic_DNA"/>
</dbReference>
<evidence type="ECO:0000313" key="12">
    <source>
        <dbReference type="EMBL" id="KAE8681871.1"/>
    </source>
</evidence>
<evidence type="ECO:0000313" key="13">
    <source>
        <dbReference type="Proteomes" id="UP000436088"/>
    </source>
</evidence>
<evidence type="ECO:0000256" key="10">
    <source>
        <dbReference type="SAM" id="MobiDB-lite"/>
    </source>
</evidence>